<proteinExistence type="predicted"/>
<dbReference type="Proteomes" id="UP000008827">
    <property type="component" value="Chromosome 19"/>
</dbReference>
<gene>
    <name evidence="1" type="ORF">GLYMA_19G063200</name>
</gene>
<reference evidence="1" key="3">
    <citation type="submission" date="2018-07" db="EMBL/GenBank/DDBJ databases">
        <title>WGS assembly of Glycine max.</title>
        <authorList>
            <person name="Schmutz J."/>
            <person name="Cannon S."/>
            <person name="Schlueter J."/>
            <person name="Ma J."/>
            <person name="Mitros T."/>
            <person name="Nelson W."/>
            <person name="Hyten D."/>
            <person name="Song Q."/>
            <person name="Thelen J."/>
            <person name="Cheng J."/>
            <person name="Xu D."/>
            <person name="Hellsten U."/>
            <person name="May G."/>
            <person name="Yu Y."/>
            <person name="Sakurai T."/>
            <person name="Umezawa T."/>
            <person name="Bhattacharyya M."/>
            <person name="Sandhu D."/>
            <person name="Valliyodan B."/>
            <person name="Lindquist E."/>
            <person name="Peto M."/>
            <person name="Grant D."/>
            <person name="Shu S."/>
            <person name="Goodstein D."/>
            <person name="Barry K."/>
            <person name="Futrell-Griggs M."/>
            <person name="Abernathy B."/>
            <person name="Du J."/>
            <person name="Tian Z."/>
            <person name="Zhu L."/>
            <person name="Gill N."/>
            <person name="Joshi T."/>
            <person name="Libault M."/>
            <person name="Sethuraman A."/>
            <person name="Zhang X."/>
            <person name="Shinozaki K."/>
            <person name="Nguyen H."/>
            <person name="Wing R."/>
            <person name="Cregan P."/>
            <person name="Specht J."/>
            <person name="Grimwood J."/>
            <person name="Rokhsar D."/>
            <person name="Stacey G."/>
            <person name="Shoemaker R."/>
            <person name="Jackson S."/>
        </authorList>
    </citation>
    <scope>NUCLEOTIDE SEQUENCE</scope>
    <source>
        <tissue evidence="1">Callus</tissue>
    </source>
</reference>
<protein>
    <submittedName>
        <fullName evidence="1 2">Uncharacterized protein</fullName>
    </submittedName>
</protein>
<sequence length="66" mass="7299">MIRKFESDGGRFTWIPAYPEANQVAEILSKFGLSSDTHSRIFPLCPSFVFSAVMADIASVSVPRGY</sequence>
<evidence type="ECO:0000313" key="1">
    <source>
        <dbReference type="EMBL" id="KRG94112.1"/>
    </source>
</evidence>
<reference evidence="2" key="2">
    <citation type="submission" date="2018-02" db="UniProtKB">
        <authorList>
            <consortium name="EnsemblPlants"/>
        </authorList>
    </citation>
    <scope>IDENTIFICATION</scope>
    <source>
        <strain evidence="2">Williams 82</strain>
    </source>
</reference>
<dbReference type="Gramene" id="KRG94112">
    <property type="protein sequence ID" value="KRG94112"/>
    <property type="gene ID" value="GLYMA_19G063200"/>
</dbReference>
<keyword evidence="3" id="KW-1185">Reference proteome</keyword>
<dbReference type="InParanoid" id="K7MWX4"/>
<dbReference type="EnsemblPlants" id="KRG94112">
    <property type="protein sequence ID" value="KRG94112"/>
    <property type="gene ID" value="GLYMA_19G063200"/>
</dbReference>
<dbReference type="EMBL" id="CM000852">
    <property type="protein sequence ID" value="KRG94112.1"/>
    <property type="molecule type" value="Genomic_DNA"/>
</dbReference>
<organism evidence="1">
    <name type="scientific">Glycine max</name>
    <name type="common">Soybean</name>
    <name type="synonym">Glycine hispida</name>
    <dbReference type="NCBI Taxonomy" id="3847"/>
    <lineage>
        <taxon>Eukaryota</taxon>
        <taxon>Viridiplantae</taxon>
        <taxon>Streptophyta</taxon>
        <taxon>Embryophyta</taxon>
        <taxon>Tracheophyta</taxon>
        <taxon>Spermatophyta</taxon>
        <taxon>Magnoliopsida</taxon>
        <taxon>eudicotyledons</taxon>
        <taxon>Gunneridae</taxon>
        <taxon>Pentapetalae</taxon>
        <taxon>rosids</taxon>
        <taxon>fabids</taxon>
        <taxon>Fabales</taxon>
        <taxon>Fabaceae</taxon>
        <taxon>Papilionoideae</taxon>
        <taxon>50 kb inversion clade</taxon>
        <taxon>NPAAA clade</taxon>
        <taxon>indigoferoid/millettioid clade</taxon>
        <taxon>Phaseoleae</taxon>
        <taxon>Glycine</taxon>
        <taxon>Glycine subgen. Soja</taxon>
    </lineage>
</organism>
<evidence type="ECO:0000313" key="2">
    <source>
        <dbReference type="EnsemblPlants" id="KRG94112"/>
    </source>
</evidence>
<dbReference type="HOGENOM" id="CLU_2836291_0_0_1"/>
<evidence type="ECO:0000313" key="3">
    <source>
        <dbReference type="Proteomes" id="UP000008827"/>
    </source>
</evidence>
<dbReference type="PaxDb" id="3847-GLYMA19G13270.1"/>
<reference evidence="1 2" key="1">
    <citation type="journal article" date="2010" name="Nature">
        <title>Genome sequence of the palaeopolyploid soybean.</title>
        <authorList>
            <person name="Schmutz J."/>
            <person name="Cannon S.B."/>
            <person name="Schlueter J."/>
            <person name="Ma J."/>
            <person name="Mitros T."/>
            <person name="Nelson W."/>
            <person name="Hyten D.L."/>
            <person name="Song Q."/>
            <person name="Thelen J.J."/>
            <person name="Cheng J."/>
            <person name="Xu D."/>
            <person name="Hellsten U."/>
            <person name="May G.D."/>
            <person name="Yu Y."/>
            <person name="Sakurai T."/>
            <person name="Umezawa T."/>
            <person name="Bhattacharyya M.K."/>
            <person name="Sandhu D."/>
            <person name="Valliyodan B."/>
            <person name="Lindquist E."/>
            <person name="Peto M."/>
            <person name="Grant D."/>
            <person name="Shu S."/>
            <person name="Goodstein D."/>
            <person name="Barry K."/>
            <person name="Futrell-Griggs M."/>
            <person name="Abernathy B."/>
            <person name="Du J."/>
            <person name="Tian Z."/>
            <person name="Zhu L."/>
            <person name="Gill N."/>
            <person name="Joshi T."/>
            <person name="Libault M."/>
            <person name="Sethuraman A."/>
            <person name="Zhang X.-C."/>
            <person name="Shinozaki K."/>
            <person name="Nguyen H.T."/>
            <person name="Wing R.A."/>
            <person name="Cregan P."/>
            <person name="Specht J."/>
            <person name="Grimwood J."/>
            <person name="Rokhsar D."/>
            <person name="Stacey G."/>
            <person name="Shoemaker R.C."/>
            <person name="Jackson S.A."/>
        </authorList>
    </citation>
    <scope>NUCLEOTIDE SEQUENCE</scope>
    <source>
        <strain evidence="2">cv. Williams 82</strain>
        <tissue evidence="1">Callus</tissue>
    </source>
</reference>
<dbReference type="AlphaFoldDB" id="K7MWX4"/>
<name>K7MWX4_SOYBN</name>
<accession>K7MWX4</accession>